<comment type="caution">
    <text evidence="2">The sequence shown here is derived from an EMBL/GenBank/DDBJ whole genome shotgun (WGS) entry which is preliminary data.</text>
</comment>
<evidence type="ECO:0000313" key="3">
    <source>
        <dbReference type="Proteomes" id="UP000286045"/>
    </source>
</evidence>
<evidence type="ECO:0000256" key="1">
    <source>
        <dbReference type="SAM" id="MobiDB-lite"/>
    </source>
</evidence>
<organism evidence="2 3">
    <name type="scientific">Xylaria grammica</name>
    <dbReference type="NCBI Taxonomy" id="363999"/>
    <lineage>
        <taxon>Eukaryota</taxon>
        <taxon>Fungi</taxon>
        <taxon>Dikarya</taxon>
        <taxon>Ascomycota</taxon>
        <taxon>Pezizomycotina</taxon>
        <taxon>Sordariomycetes</taxon>
        <taxon>Xylariomycetidae</taxon>
        <taxon>Xylariales</taxon>
        <taxon>Xylariaceae</taxon>
        <taxon>Xylaria</taxon>
    </lineage>
</organism>
<evidence type="ECO:0000313" key="2">
    <source>
        <dbReference type="EMBL" id="RWA09430.1"/>
    </source>
</evidence>
<dbReference type="AlphaFoldDB" id="A0A439D4W8"/>
<feature type="region of interest" description="Disordered" evidence="1">
    <location>
        <begin position="88"/>
        <end position="168"/>
    </location>
</feature>
<protein>
    <submittedName>
        <fullName evidence="2">Uncharacterized protein</fullName>
    </submittedName>
</protein>
<sequence>MSKSGYDSSSIPSKESNSSRNSFYHGMGLLFFKLLKTRKLVIRKKATVMTGLDNPEEDPYASPSTEINWDNISPNALYSATEVGTAQLDPFRRVPNPSGGRAGSGWGRGSQRPHGNNSDGRANNTPSQNTPRPRTNAPPTPASQSAQGRHHVAPSSYHDPNFPSAGGSAVFRENVHDTREVQVIGVDIGPDMHGPDDMRQTTANFDAQQCLHSGTGSQIIGQRVRQGGQPRPFAGYFAHNRNLNGGEQIIGIQLG</sequence>
<name>A0A439D4W8_9PEZI</name>
<dbReference type="Proteomes" id="UP000286045">
    <property type="component" value="Unassembled WGS sequence"/>
</dbReference>
<reference evidence="2 3" key="1">
    <citation type="submission" date="2018-12" db="EMBL/GenBank/DDBJ databases">
        <title>Draft genome sequence of Xylaria grammica IHI A82.</title>
        <authorList>
            <person name="Buettner E."/>
            <person name="Kellner H."/>
        </authorList>
    </citation>
    <scope>NUCLEOTIDE SEQUENCE [LARGE SCALE GENOMIC DNA]</scope>
    <source>
        <strain evidence="2 3">IHI A82</strain>
    </source>
</reference>
<gene>
    <name evidence="2" type="ORF">EKO27_g5677</name>
</gene>
<feature type="compositionally biased region" description="Polar residues" evidence="1">
    <location>
        <begin position="113"/>
        <end position="128"/>
    </location>
</feature>
<accession>A0A439D4W8</accession>
<keyword evidence="3" id="KW-1185">Reference proteome</keyword>
<proteinExistence type="predicted"/>
<dbReference type="EMBL" id="RYZI01000155">
    <property type="protein sequence ID" value="RWA09430.1"/>
    <property type="molecule type" value="Genomic_DNA"/>
</dbReference>